<feature type="transmembrane region" description="Helical" evidence="1">
    <location>
        <begin position="340"/>
        <end position="362"/>
    </location>
</feature>
<organism evidence="3 4">
    <name type="scientific">Photobacterium jeanii</name>
    <dbReference type="NCBI Taxonomy" id="858640"/>
    <lineage>
        <taxon>Bacteria</taxon>
        <taxon>Pseudomonadati</taxon>
        <taxon>Pseudomonadota</taxon>
        <taxon>Gammaproteobacteria</taxon>
        <taxon>Vibrionales</taxon>
        <taxon>Vibrionaceae</taxon>
        <taxon>Photobacterium</taxon>
    </lineage>
</organism>
<reference evidence="3 4" key="1">
    <citation type="submission" date="2016-03" db="EMBL/GenBank/DDBJ databases">
        <title>Photobacterium proteolyticum sp. nov. a protease producing bacterium isolated from ocean sediments of Laizhou Bay.</title>
        <authorList>
            <person name="Li Y."/>
        </authorList>
    </citation>
    <scope>NUCLEOTIDE SEQUENCE [LARGE SCALE GENOMIC DNA]</scope>
    <source>
        <strain evidence="3 4">R-40508</strain>
    </source>
</reference>
<keyword evidence="1" id="KW-0472">Membrane</keyword>
<keyword evidence="2" id="KW-0732">Signal</keyword>
<keyword evidence="1" id="KW-0812">Transmembrane</keyword>
<evidence type="ECO:0008006" key="5">
    <source>
        <dbReference type="Google" id="ProtNLM"/>
    </source>
</evidence>
<dbReference type="PANTHER" id="PTHR40940:SF1">
    <property type="entry name" value="PROTEIN BATD"/>
    <property type="match status" value="1"/>
</dbReference>
<dbReference type="RefSeq" id="WP_068333709.1">
    <property type="nucleotide sequence ID" value="NZ_LVHF01000029.1"/>
</dbReference>
<evidence type="ECO:0000256" key="1">
    <source>
        <dbReference type="SAM" id="Phobius"/>
    </source>
</evidence>
<dbReference type="STRING" id="858640.A3K86_16710"/>
<name>A0A178K993_9GAMM</name>
<feature type="signal peptide" evidence="2">
    <location>
        <begin position="1"/>
        <end position="27"/>
    </location>
</feature>
<dbReference type="OrthoDB" id="5293418at2"/>
<proteinExistence type="predicted"/>
<keyword evidence="1" id="KW-1133">Transmembrane helix</keyword>
<dbReference type="Proteomes" id="UP000078503">
    <property type="component" value="Unassembled WGS sequence"/>
</dbReference>
<feature type="chain" id="PRO_5008090112" description="Protein BatD" evidence="2">
    <location>
        <begin position="28"/>
        <end position="497"/>
    </location>
</feature>
<evidence type="ECO:0000256" key="2">
    <source>
        <dbReference type="SAM" id="SignalP"/>
    </source>
</evidence>
<evidence type="ECO:0000313" key="3">
    <source>
        <dbReference type="EMBL" id="OAN13294.1"/>
    </source>
</evidence>
<gene>
    <name evidence="3" type="ORF">A3K86_16710</name>
</gene>
<protein>
    <recommendedName>
        <fullName evidence="5">Protein BatD</fullName>
    </recommendedName>
</protein>
<keyword evidence="4" id="KW-1185">Reference proteome</keyword>
<accession>A0A178K993</accession>
<dbReference type="PANTHER" id="PTHR40940">
    <property type="entry name" value="PROTEIN BATD-RELATED"/>
    <property type="match status" value="1"/>
</dbReference>
<dbReference type="AlphaFoldDB" id="A0A178K993"/>
<comment type="caution">
    <text evidence="3">The sequence shown here is derived from an EMBL/GenBank/DDBJ whole genome shotgun (WGS) entry which is preliminary data.</text>
</comment>
<dbReference type="EMBL" id="LVHF01000029">
    <property type="protein sequence ID" value="OAN13294.1"/>
    <property type="molecule type" value="Genomic_DNA"/>
</dbReference>
<sequence length="497" mass="56041">MNKQLMSYLLVGCLTLLGSWGVMPAQAATNSSTENQNAENHQDLVQISAWLDGEGIKDTASDSHKQATESSPSFAINEQIIMVIEVATPRWLTGGTEIGNMEIPNVIVKQRNPLATNYTQRRDGQTWSVQRWELTLYPQASGQYQVPATPVFAQVSAPNGRNVKAKLMTPPLTFQVNLPSAMLSNEEPWVAASALSLSQQWQVSSEDEVLKVGDSITRVVTIEGTDTLSVLLPPLQTRSETNGQANNIHTHTHADTNTSAMTTASKSYHRYAQPNVLKDSQSRGNYQSSRQEEVVYVLQQGGEVSFSALKLQWWNTKTQQLQTLTLEGRTFTVKHTLASWFALYAPVLLSVVVALIVGCFLVRFMVRYYRQKPTPQWWQFSAALGRKDWPVARLLTYRKLRRQSQQLELGQYSSSSSWQVLSQRLQQAKLTRFGFVQLWLKLKKVTQHWQSRTRLLLSIQGIQLPKALPELEVMMNRSYLQKSATKPSIKTNEIKSE</sequence>
<evidence type="ECO:0000313" key="4">
    <source>
        <dbReference type="Proteomes" id="UP000078503"/>
    </source>
</evidence>
<dbReference type="InterPro" id="IPR025738">
    <property type="entry name" value="BatD"/>
</dbReference>